<dbReference type="AlphaFoldDB" id="A0AA36CB91"/>
<comment type="subcellular location">
    <subcellularLocation>
        <location evidence="1">Cell membrane</location>
        <topology evidence="1">Single-pass type I membrane protein</topology>
    </subcellularLocation>
</comment>
<gene>
    <name evidence="12" type="ORF">MSPICULIGERA_LOCUS4391</name>
</gene>
<keyword evidence="6 9" id="KW-1133">Transmembrane helix</keyword>
<dbReference type="InterPro" id="IPR001507">
    <property type="entry name" value="ZP_dom"/>
</dbReference>
<evidence type="ECO:0000256" key="9">
    <source>
        <dbReference type="SAM" id="Phobius"/>
    </source>
</evidence>
<feature type="compositionally biased region" description="Basic and acidic residues" evidence="8">
    <location>
        <begin position="430"/>
        <end position="447"/>
    </location>
</feature>
<feature type="compositionally biased region" description="Basic and acidic residues" evidence="8">
    <location>
        <begin position="297"/>
        <end position="312"/>
    </location>
</feature>
<accession>A0AA36CB91</accession>
<keyword evidence="5 10" id="KW-0732">Signal</keyword>
<dbReference type="Proteomes" id="UP001177023">
    <property type="component" value="Unassembled WGS sequence"/>
</dbReference>
<keyword evidence="2" id="KW-0193">Cuticle</keyword>
<evidence type="ECO:0000313" key="12">
    <source>
        <dbReference type="EMBL" id="CAJ0565761.1"/>
    </source>
</evidence>
<evidence type="ECO:0000256" key="6">
    <source>
        <dbReference type="ARBA" id="ARBA00022989"/>
    </source>
</evidence>
<comment type="caution">
    <text evidence="12">The sequence shown here is derived from an EMBL/GenBank/DDBJ whole genome shotgun (WGS) entry which is preliminary data.</text>
</comment>
<dbReference type="SMART" id="SM00241">
    <property type="entry name" value="ZP"/>
    <property type="match status" value="1"/>
</dbReference>
<dbReference type="Pfam" id="PF25057">
    <property type="entry name" value="CUT_N"/>
    <property type="match status" value="1"/>
</dbReference>
<protein>
    <recommendedName>
        <fullName evidence="11">ZP domain-containing protein</fullName>
    </recommendedName>
</protein>
<proteinExistence type="predicted"/>
<feature type="transmembrane region" description="Helical" evidence="9">
    <location>
        <begin position="500"/>
        <end position="521"/>
    </location>
</feature>
<evidence type="ECO:0000259" key="11">
    <source>
        <dbReference type="PROSITE" id="PS51034"/>
    </source>
</evidence>
<evidence type="ECO:0000256" key="3">
    <source>
        <dbReference type="ARBA" id="ARBA00022475"/>
    </source>
</evidence>
<evidence type="ECO:0000313" key="13">
    <source>
        <dbReference type="Proteomes" id="UP001177023"/>
    </source>
</evidence>
<evidence type="ECO:0000256" key="10">
    <source>
        <dbReference type="SAM" id="SignalP"/>
    </source>
</evidence>
<reference evidence="12" key="1">
    <citation type="submission" date="2023-06" db="EMBL/GenBank/DDBJ databases">
        <authorList>
            <person name="Delattre M."/>
        </authorList>
    </citation>
    <scope>NUCLEOTIDE SEQUENCE</scope>
    <source>
        <strain evidence="12">AF72</strain>
    </source>
</reference>
<dbReference type="GO" id="GO:0042302">
    <property type="term" value="F:structural constituent of cuticle"/>
    <property type="evidence" value="ECO:0007669"/>
    <property type="project" value="UniProtKB-KW"/>
</dbReference>
<evidence type="ECO:0000256" key="5">
    <source>
        <dbReference type="ARBA" id="ARBA00022729"/>
    </source>
</evidence>
<dbReference type="Gene3D" id="2.60.40.4100">
    <property type="entry name" value="Zona pellucida, ZP-C domain"/>
    <property type="match status" value="1"/>
</dbReference>
<feature type="signal peptide" evidence="10">
    <location>
        <begin position="1"/>
        <end position="17"/>
    </location>
</feature>
<organism evidence="12 13">
    <name type="scientific">Mesorhabditis spiculigera</name>
    <dbReference type="NCBI Taxonomy" id="96644"/>
    <lineage>
        <taxon>Eukaryota</taxon>
        <taxon>Metazoa</taxon>
        <taxon>Ecdysozoa</taxon>
        <taxon>Nematoda</taxon>
        <taxon>Chromadorea</taxon>
        <taxon>Rhabditida</taxon>
        <taxon>Rhabditina</taxon>
        <taxon>Rhabditomorpha</taxon>
        <taxon>Rhabditoidea</taxon>
        <taxon>Rhabditidae</taxon>
        <taxon>Mesorhabditinae</taxon>
        <taxon>Mesorhabditis</taxon>
    </lineage>
</organism>
<keyword evidence="3" id="KW-1003">Cell membrane</keyword>
<dbReference type="Pfam" id="PF25301">
    <property type="entry name" value="CUT_C"/>
    <property type="match status" value="1"/>
</dbReference>
<keyword evidence="4 9" id="KW-0812">Transmembrane</keyword>
<sequence>MHRLGQLLLLLPSLLHASVQFDNSLTGSPKIQCEHGAITLDVSTEKGAPSYVFAKNHFNKEGCSYRNSTHVTFNFDRCNVNRKREVQPKRGMSYSLTVMVQLHPLFITKVDRAYHVHCFYMETDKSVGTQMNVNELPPQTIDEEMEAPVCQYTLHKDSINGPNVQRVKVGDPIYHVWECPTDAFAMLIHSCVVYDGQSGNQVPVIDENGCSLDPFLMPELTYSKELTKTFTPSSAFNFPDIQQVYFNCKIKLCPLGPNESNDCSGITPPRCGANAKANIITAGTNALDDFNPQRPISESKETVDSSEKKTVDEELSTEHLIPTANSAKTTVPEATHVQTTVHDVTDGKTTIVFQTTTSLPPVTTTRRSSTTTRAPTTQVLRAEKPFPTPAALNEFSAKKYNDTEIVDEGSGLEISSEHDVPTIKVLAGDKKPTAKAGPRREIKRRDTPPTVDVDIASPELTVLDRDYDLPEPLGQHGHLMSTSAPAGPPAANNNVCLPMFSIWALVLLLVLCLSLLTVAVCRTCARRDKFMPY</sequence>
<feature type="domain" description="ZP" evidence="11">
    <location>
        <begin position="32"/>
        <end position="270"/>
    </location>
</feature>
<dbReference type="InterPro" id="IPR051962">
    <property type="entry name" value="Cuticlin"/>
</dbReference>
<feature type="region of interest" description="Disordered" evidence="8">
    <location>
        <begin position="286"/>
        <end position="315"/>
    </location>
</feature>
<dbReference type="EMBL" id="CATQJA010001100">
    <property type="protein sequence ID" value="CAJ0565761.1"/>
    <property type="molecule type" value="Genomic_DNA"/>
</dbReference>
<feature type="non-terminal residue" evidence="12">
    <location>
        <position position="533"/>
    </location>
</feature>
<dbReference type="GO" id="GO:0005886">
    <property type="term" value="C:plasma membrane"/>
    <property type="evidence" value="ECO:0007669"/>
    <property type="project" value="UniProtKB-SubCell"/>
</dbReference>
<dbReference type="PANTHER" id="PTHR22907:SF23">
    <property type="entry name" value="ZP DOMAIN-CONTAINING PROTEIN"/>
    <property type="match status" value="1"/>
</dbReference>
<dbReference type="InterPro" id="IPR056953">
    <property type="entry name" value="CUT_N"/>
</dbReference>
<evidence type="ECO:0000256" key="1">
    <source>
        <dbReference type="ARBA" id="ARBA00004251"/>
    </source>
</evidence>
<name>A0AA36CB91_9BILA</name>
<feature type="chain" id="PRO_5041303760" description="ZP domain-containing protein" evidence="10">
    <location>
        <begin position="18"/>
        <end position="533"/>
    </location>
</feature>
<dbReference type="PANTHER" id="PTHR22907">
    <property type="entry name" value="GH04558P"/>
    <property type="match status" value="1"/>
</dbReference>
<keyword evidence="7 9" id="KW-0472">Membrane</keyword>
<evidence type="ECO:0000256" key="7">
    <source>
        <dbReference type="ARBA" id="ARBA00023136"/>
    </source>
</evidence>
<dbReference type="InterPro" id="IPR042235">
    <property type="entry name" value="ZP-C_dom"/>
</dbReference>
<feature type="region of interest" description="Disordered" evidence="8">
    <location>
        <begin position="430"/>
        <end position="451"/>
    </location>
</feature>
<keyword evidence="13" id="KW-1185">Reference proteome</keyword>
<evidence type="ECO:0000256" key="8">
    <source>
        <dbReference type="SAM" id="MobiDB-lite"/>
    </source>
</evidence>
<evidence type="ECO:0000256" key="2">
    <source>
        <dbReference type="ARBA" id="ARBA00022460"/>
    </source>
</evidence>
<dbReference type="InterPro" id="IPR057475">
    <property type="entry name" value="CUT_C"/>
</dbReference>
<evidence type="ECO:0000256" key="4">
    <source>
        <dbReference type="ARBA" id="ARBA00022692"/>
    </source>
</evidence>
<dbReference type="PROSITE" id="PS51034">
    <property type="entry name" value="ZP_2"/>
    <property type="match status" value="1"/>
</dbReference>